<dbReference type="PANTHER" id="PTHR40626:SF11">
    <property type="entry name" value="ZINC FINGER PROTEIN YPR022C"/>
    <property type="match status" value="1"/>
</dbReference>
<keyword evidence="6" id="KW-0539">Nucleus</keyword>
<comment type="caution">
    <text evidence="10">The sequence shown here is derived from an EMBL/GenBank/DDBJ whole genome shotgun (WGS) entry which is preliminary data.</text>
</comment>
<dbReference type="EMBL" id="JPKY01000085">
    <property type="protein sequence ID" value="KFH42798.1"/>
    <property type="molecule type" value="Genomic_DNA"/>
</dbReference>
<feature type="compositionally biased region" description="Basic and acidic residues" evidence="8">
    <location>
        <begin position="142"/>
        <end position="162"/>
    </location>
</feature>
<name>A0A086T0B6_HAPC1</name>
<keyword evidence="11" id="KW-1185">Reference proteome</keyword>
<dbReference type="PROSITE" id="PS00028">
    <property type="entry name" value="ZINC_FINGER_C2H2_1"/>
    <property type="match status" value="1"/>
</dbReference>
<dbReference type="AlphaFoldDB" id="A0A086T0B6"/>
<reference evidence="11" key="1">
    <citation type="journal article" date="2014" name="Genome Announc.">
        <title>Genome sequence and annotation of Acremonium chrysogenum, producer of the beta-lactam antibiotic cephalosporin C.</title>
        <authorList>
            <person name="Terfehr D."/>
            <person name="Dahlmann T.A."/>
            <person name="Specht T."/>
            <person name="Zadra I."/>
            <person name="Kuernsteiner H."/>
            <person name="Kueck U."/>
        </authorList>
    </citation>
    <scope>NUCLEOTIDE SEQUENCE [LARGE SCALE GENOMIC DNA]</scope>
    <source>
        <strain evidence="11">ATCC 11550 / CBS 779.69 / DSM 880 / IAM 14645 / JCM 23072 / IMI 49137</strain>
    </source>
</reference>
<evidence type="ECO:0000256" key="1">
    <source>
        <dbReference type="ARBA" id="ARBA00004123"/>
    </source>
</evidence>
<organism evidence="10 11">
    <name type="scientific">Hapsidospora chrysogenum (strain ATCC 11550 / CBS 779.69 / DSM 880 / IAM 14645 / JCM 23072 / IMI 49137)</name>
    <name type="common">Acremonium chrysogenum</name>
    <dbReference type="NCBI Taxonomy" id="857340"/>
    <lineage>
        <taxon>Eukaryota</taxon>
        <taxon>Fungi</taxon>
        <taxon>Dikarya</taxon>
        <taxon>Ascomycota</taxon>
        <taxon>Pezizomycotina</taxon>
        <taxon>Sordariomycetes</taxon>
        <taxon>Hypocreomycetidae</taxon>
        <taxon>Hypocreales</taxon>
        <taxon>Bionectriaceae</taxon>
        <taxon>Hapsidospora</taxon>
    </lineage>
</organism>
<proteinExistence type="predicted"/>
<evidence type="ECO:0000256" key="5">
    <source>
        <dbReference type="ARBA" id="ARBA00022833"/>
    </source>
</evidence>
<dbReference type="PROSITE" id="PS50157">
    <property type="entry name" value="ZINC_FINGER_C2H2_2"/>
    <property type="match status" value="1"/>
</dbReference>
<dbReference type="GO" id="GO:0000785">
    <property type="term" value="C:chromatin"/>
    <property type="evidence" value="ECO:0007669"/>
    <property type="project" value="TreeGrafter"/>
</dbReference>
<dbReference type="SUPFAM" id="SSF57667">
    <property type="entry name" value="beta-beta-alpha zinc fingers"/>
    <property type="match status" value="1"/>
</dbReference>
<dbReference type="GO" id="GO:0000981">
    <property type="term" value="F:DNA-binding transcription factor activity, RNA polymerase II-specific"/>
    <property type="evidence" value="ECO:0007669"/>
    <property type="project" value="InterPro"/>
</dbReference>
<dbReference type="OrthoDB" id="654211at2759"/>
<evidence type="ECO:0000313" key="10">
    <source>
        <dbReference type="EMBL" id="KFH42798.1"/>
    </source>
</evidence>
<keyword evidence="4 7" id="KW-0863">Zinc-finger</keyword>
<dbReference type="STRING" id="857340.A0A086T0B6"/>
<dbReference type="GO" id="GO:0005634">
    <property type="term" value="C:nucleus"/>
    <property type="evidence" value="ECO:0007669"/>
    <property type="project" value="UniProtKB-SubCell"/>
</dbReference>
<dbReference type="InterPro" id="IPR036236">
    <property type="entry name" value="Znf_C2H2_sf"/>
</dbReference>
<dbReference type="Pfam" id="PF00096">
    <property type="entry name" value="zf-C2H2"/>
    <property type="match status" value="1"/>
</dbReference>
<feature type="region of interest" description="Disordered" evidence="8">
    <location>
        <begin position="97"/>
        <end position="162"/>
    </location>
</feature>
<dbReference type="HOGENOM" id="CLU_026865_0_0_1"/>
<evidence type="ECO:0000256" key="2">
    <source>
        <dbReference type="ARBA" id="ARBA00022723"/>
    </source>
</evidence>
<dbReference type="Gene3D" id="3.30.160.60">
    <property type="entry name" value="Classic Zinc Finger"/>
    <property type="match status" value="1"/>
</dbReference>
<dbReference type="GO" id="GO:0000978">
    <property type="term" value="F:RNA polymerase II cis-regulatory region sequence-specific DNA binding"/>
    <property type="evidence" value="ECO:0007669"/>
    <property type="project" value="InterPro"/>
</dbReference>
<feature type="domain" description="C2H2-type" evidence="9">
    <location>
        <begin position="39"/>
        <end position="66"/>
    </location>
</feature>
<comment type="subcellular location">
    <subcellularLocation>
        <location evidence="1">Nucleus</location>
    </subcellularLocation>
</comment>
<dbReference type="SMART" id="SM00355">
    <property type="entry name" value="ZnF_C2H2"/>
    <property type="match status" value="2"/>
</dbReference>
<evidence type="ECO:0000259" key="9">
    <source>
        <dbReference type="PROSITE" id="PS50157"/>
    </source>
</evidence>
<protein>
    <submittedName>
        <fullName evidence="10">Zinc finger protein-like protein</fullName>
    </submittedName>
</protein>
<evidence type="ECO:0000256" key="7">
    <source>
        <dbReference type="PROSITE-ProRule" id="PRU00042"/>
    </source>
</evidence>
<evidence type="ECO:0000256" key="6">
    <source>
        <dbReference type="ARBA" id="ARBA00023242"/>
    </source>
</evidence>
<feature type="compositionally biased region" description="Basic and acidic residues" evidence="8">
    <location>
        <begin position="97"/>
        <end position="114"/>
    </location>
</feature>
<sequence length="690" mass="75340">MKASESNDSAVRHMCHCGKGFLRKEHLRRHQATHAQPSFVCPICDRPFTRSDVLRRHVAVHESSSSSSANVASTRNVRACDACHENKTRGIACTFDRDADGRRDTEPGDADGGHVADVPATTRRITPDDGGRAGSALQDVSPHQRESSGFESPTAEHRRSEREIQAARAGLTCVKDAVSAQIEGRQPPDARPPGHELLIKPWLSSRVDVFFGRFHERWPIVHAPVFDQRTDSDLLVGTVLMIASWQRDHECLREDILFIHERLIMPHLLSVLAEPEHSGHKPWPFETYQIALLHVVFAFETGALDACTTRSMEMCHRLAASVVKIDVYMALLCNQPPMIQAEELELGLAPTYALFNAAGIDAFFARDREEPADREACSIASMIHSPHTTLPSGTLVEDIVLGFCSTYRGIYTRAQTRRILPHAVDTPGVDLGQGEDAVKLEAWKMRLDGISHLWIDPQTNAAAISYLVRAYSANADSAQPSANEGWERPALGRIAASVTNASVLYHLLALHLSADIRAVTVTVIALRSLGGRPGVAAAACAPDASTVGTVQRWAVSREARVAVIHSLSILKACESALSTCTVGTPDESLDPIAHVALSTAAMVLRCWLSNDMVSCQCHAGDGVQQIPKLDLDVIPDRDGWVMTGGSVTVDGVPVCPCSVLPWMARFALVLRDGRKRWEMSRLVADSLNSQ</sequence>
<gene>
    <name evidence="10" type="ORF">ACRE_064790</name>
</gene>
<keyword evidence="5" id="KW-0862">Zinc</keyword>
<dbReference type="InterPro" id="IPR051059">
    <property type="entry name" value="VerF-like"/>
</dbReference>
<evidence type="ECO:0000256" key="4">
    <source>
        <dbReference type="ARBA" id="ARBA00022771"/>
    </source>
</evidence>
<dbReference type="PANTHER" id="PTHR40626">
    <property type="entry name" value="MIP31509P"/>
    <property type="match status" value="1"/>
</dbReference>
<dbReference type="GO" id="GO:0008270">
    <property type="term" value="F:zinc ion binding"/>
    <property type="evidence" value="ECO:0007669"/>
    <property type="project" value="UniProtKB-KW"/>
</dbReference>
<keyword evidence="3" id="KW-0677">Repeat</keyword>
<accession>A0A086T0B6</accession>
<dbReference type="Proteomes" id="UP000029964">
    <property type="component" value="Unassembled WGS sequence"/>
</dbReference>
<evidence type="ECO:0000256" key="8">
    <source>
        <dbReference type="SAM" id="MobiDB-lite"/>
    </source>
</evidence>
<evidence type="ECO:0000313" key="11">
    <source>
        <dbReference type="Proteomes" id="UP000029964"/>
    </source>
</evidence>
<keyword evidence="2" id="KW-0479">Metal-binding</keyword>
<dbReference type="InterPro" id="IPR013087">
    <property type="entry name" value="Znf_C2H2_type"/>
</dbReference>
<dbReference type="CDD" id="cd12148">
    <property type="entry name" value="fungal_TF_MHR"/>
    <property type="match status" value="1"/>
</dbReference>
<evidence type="ECO:0000256" key="3">
    <source>
        <dbReference type="ARBA" id="ARBA00022737"/>
    </source>
</evidence>